<feature type="region of interest" description="Disordered" evidence="1">
    <location>
        <begin position="142"/>
        <end position="191"/>
    </location>
</feature>
<reference evidence="3" key="1">
    <citation type="journal article" date="2020" name="Fungal Divers.">
        <title>Resolving the Mortierellaceae phylogeny through synthesis of multi-gene phylogenetics and phylogenomics.</title>
        <authorList>
            <person name="Vandepol N."/>
            <person name="Liber J."/>
            <person name="Desiro A."/>
            <person name="Na H."/>
            <person name="Kennedy M."/>
            <person name="Barry K."/>
            <person name="Grigoriev I.V."/>
            <person name="Miller A.N."/>
            <person name="O'Donnell K."/>
            <person name="Stajich J.E."/>
            <person name="Bonito G."/>
        </authorList>
    </citation>
    <scope>NUCLEOTIDE SEQUENCE</scope>
    <source>
        <strain evidence="3">NRRL 6426</strain>
    </source>
</reference>
<dbReference type="GO" id="GO:0005634">
    <property type="term" value="C:nucleus"/>
    <property type="evidence" value="ECO:0007669"/>
    <property type="project" value="TreeGrafter"/>
</dbReference>
<feature type="compositionally biased region" description="Low complexity" evidence="1">
    <location>
        <begin position="142"/>
        <end position="155"/>
    </location>
</feature>
<gene>
    <name evidence="3" type="primary">GRK7</name>
    <name evidence="3" type="ORF">BG015_011787</name>
</gene>
<feature type="region of interest" description="Disordered" evidence="1">
    <location>
        <begin position="43"/>
        <end position="76"/>
    </location>
</feature>
<dbReference type="InterPro" id="IPR000719">
    <property type="entry name" value="Prot_kinase_dom"/>
</dbReference>
<protein>
    <submittedName>
        <fullName evidence="3">Rhodopsin kinase grk7</fullName>
    </submittedName>
</protein>
<feature type="region of interest" description="Disordered" evidence="1">
    <location>
        <begin position="1"/>
        <end position="22"/>
    </location>
</feature>
<dbReference type="PROSITE" id="PS50011">
    <property type="entry name" value="PROTEIN_KINASE_DOM"/>
    <property type="match status" value="1"/>
</dbReference>
<evidence type="ECO:0000256" key="1">
    <source>
        <dbReference type="SAM" id="MobiDB-lite"/>
    </source>
</evidence>
<feature type="region of interest" description="Disordered" evidence="1">
    <location>
        <begin position="459"/>
        <end position="491"/>
    </location>
</feature>
<dbReference type="OrthoDB" id="2412094at2759"/>
<dbReference type="InterPro" id="IPR008271">
    <property type="entry name" value="Ser/Thr_kinase_AS"/>
</dbReference>
<organism evidence="3 4">
    <name type="scientific">Linnemannia schmuckeri</name>
    <dbReference type="NCBI Taxonomy" id="64567"/>
    <lineage>
        <taxon>Eukaryota</taxon>
        <taxon>Fungi</taxon>
        <taxon>Fungi incertae sedis</taxon>
        <taxon>Mucoromycota</taxon>
        <taxon>Mortierellomycotina</taxon>
        <taxon>Mortierellomycetes</taxon>
        <taxon>Mortierellales</taxon>
        <taxon>Mortierellaceae</taxon>
        <taxon>Linnemannia</taxon>
    </lineage>
</organism>
<dbReference type="Pfam" id="PF00069">
    <property type="entry name" value="Pkinase"/>
    <property type="match status" value="1"/>
</dbReference>
<dbReference type="EMBL" id="JAAAUQ010000937">
    <property type="protein sequence ID" value="KAF9145773.1"/>
    <property type="molecule type" value="Genomic_DNA"/>
</dbReference>
<feature type="compositionally biased region" description="Polar residues" evidence="1">
    <location>
        <begin position="1"/>
        <end position="17"/>
    </location>
</feature>
<sequence>MSSINVPHISTTSSASRQIGVKLPEAPIRPVREEVVGELAEGVGELAEGVGEQTGPTGEQTGLPPANPPSFWARANLPSTITPNEFLTSDAEQDLDQEPTAPQSTALQLYLSLDLPSPVPALVIAPTERVPVCTLTEPAPACTPTEPAPLSREFTIPPPTPPRPRHRERERSSLSPNINLPKPRPPPTPAYVRAPGYIEPYKRYRDWSTGSTFEYLGTIAAGGFGCALRVMARNRFLALKVCADNEEKKPSYDREVAMLSRLKKDRHPNIIAFGSAFKDRDQLCVSLELANMSLEVALRATNKLDVESAKHIATGIARGISHLHRHQILHRDIKPENVLLTGALSKHAIISDFGLSISLKDKPMGTRGECGTTQYRAPEMKGKNYYSYPVDVYAYGVTVYRIVGGQFPEQGGLTQLTNLEAKGLVDQLMHRVVGLRLEIDKALKHSFFQVLESDQKSAFSSSSKRPLDDAMDYGHGTKRARHDNDNDKGDGLEEVYNSVHISFSERPADQVHSLEDVKQARVVKDDYAFSII</sequence>
<dbReference type="InterPro" id="IPR011009">
    <property type="entry name" value="Kinase-like_dom_sf"/>
</dbReference>
<feature type="domain" description="Protein kinase" evidence="2">
    <location>
        <begin position="213"/>
        <end position="459"/>
    </location>
</feature>
<dbReference type="AlphaFoldDB" id="A0A9P5RS34"/>
<proteinExistence type="predicted"/>
<dbReference type="Proteomes" id="UP000748756">
    <property type="component" value="Unassembled WGS sequence"/>
</dbReference>
<dbReference type="PANTHER" id="PTHR24345">
    <property type="entry name" value="SERINE/THREONINE-PROTEIN KINASE PLK"/>
    <property type="match status" value="1"/>
</dbReference>
<dbReference type="SUPFAM" id="SSF56112">
    <property type="entry name" value="Protein kinase-like (PK-like)"/>
    <property type="match status" value="1"/>
</dbReference>
<dbReference type="SMART" id="SM00220">
    <property type="entry name" value="S_TKc"/>
    <property type="match status" value="1"/>
</dbReference>
<evidence type="ECO:0000259" key="2">
    <source>
        <dbReference type="PROSITE" id="PS50011"/>
    </source>
</evidence>
<feature type="compositionally biased region" description="Low complexity" evidence="1">
    <location>
        <begin position="43"/>
        <end position="64"/>
    </location>
</feature>
<evidence type="ECO:0000313" key="3">
    <source>
        <dbReference type="EMBL" id="KAF9145773.1"/>
    </source>
</evidence>
<comment type="caution">
    <text evidence="3">The sequence shown here is derived from an EMBL/GenBank/DDBJ whole genome shotgun (WGS) entry which is preliminary data.</text>
</comment>
<keyword evidence="3" id="KW-0418">Kinase</keyword>
<dbReference type="PROSITE" id="PS00108">
    <property type="entry name" value="PROTEIN_KINASE_ST"/>
    <property type="match status" value="1"/>
</dbReference>
<dbReference type="GO" id="GO:0005524">
    <property type="term" value="F:ATP binding"/>
    <property type="evidence" value="ECO:0007669"/>
    <property type="project" value="InterPro"/>
</dbReference>
<dbReference type="Gene3D" id="1.10.510.10">
    <property type="entry name" value="Transferase(Phosphotransferase) domain 1"/>
    <property type="match status" value="1"/>
</dbReference>
<feature type="compositionally biased region" description="Basic and acidic residues" evidence="1">
    <location>
        <begin position="482"/>
        <end position="491"/>
    </location>
</feature>
<dbReference type="GO" id="GO:0004672">
    <property type="term" value="F:protein kinase activity"/>
    <property type="evidence" value="ECO:0007669"/>
    <property type="project" value="InterPro"/>
</dbReference>
<name>A0A9P5RS34_9FUNG</name>
<keyword evidence="4" id="KW-1185">Reference proteome</keyword>
<keyword evidence="3" id="KW-0808">Transferase</keyword>
<evidence type="ECO:0000313" key="4">
    <source>
        <dbReference type="Proteomes" id="UP000748756"/>
    </source>
</evidence>
<accession>A0A9P5RS34</accession>